<dbReference type="KEGG" id="vg:60335939"/>
<organism evidence="1 2">
    <name type="scientific">Mycobacterium phage Willsammy</name>
    <dbReference type="NCBI Taxonomy" id="2713268"/>
    <lineage>
        <taxon>Viruses</taxon>
        <taxon>Duplodnaviria</taxon>
        <taxon>Heunggongvirae</taxon>
        <taxon>Uroviricota</taxon>
        <taxon>Caudoviricetes</taxon>
        <taxon>Pclasvirinae</taxon>
        <taxon>Fishburnevirus</taxon>
        <taxon>Fishburnevirus willsammy</taxon>
    </lineage>
</organism>
<dbReference type="RefSeq" id="YP_009964228.1">
    <property type="nucleotide sequence ID" value="NC_051727.1"/>
</dbReference>
<accession>A0A6G8R268</accession>
<name>A0A6G8R268_9CAUD</name>
<proteinExistence type="predicted"/>
<reference evidence="1 2" key="1">
    <citation type="submission" date="2020-02" db="EMBL/GenBank/DDBJ databases">
        <authorList>
            <person name="Frederick G.D."/>
            <person name="Baliraine F.N."/>
            <person name="Mccormick C.R."/>
            <person name="Molidor A.C."/>
            <person name="Parrish A.W."/>
            <person name="Williams K."/>
            <person name="Moonsammy C."/>
            <person name="Garlena R.A."/>
            <person name="Russell D.A."/>
            <person name="Pope W.H."/>
            <person name="Jacobs-Sera D."/>
            <person name="Hatfull G.F."/>
        </authorList>
    </citation>
    <scope>NUCLEOTIDE SEQUENCE [LARGE SCALE GENOMIC DNA]</scope>
</reference>
<dbReference type="GeneID" id="60335939"/>
<evidence type="ECO:0000313" key="1">
    <source>
        <dbReference type="EMBL" id="QIN94300.1"/>
    </source>
</evidence>
<dbReference type="Proteomes" id="UP000502770">
    <property type="component" value="Segment"/>
</dbReference>
<evidence type="ECO:0000313" key="2">
    <source>
        <dbReference type="Proteomes" id="UP000502770"/>
    </source>
</evidence>
<protein>
    <submittedName>
        <fullName evidence="1">Uncharacterized protein</fullName>
    </submittedName>
</protein>
<sequence>MTDSLGTPDRIVAQIGLPQPQHLPAARTDIGVLGAVERDAAQNARLGRRTRSVVPVVAVELENQSGGGNNGVGSELAAEHDLTPVAHAEAVEKRVTGALGARRATGLLGGVHAQQQFSTLWIGVSASQGTVGNSVRARLGARRRPAELVAAHLAYMHSFRSTLVRVVAANRTELPLALGYSAARNVERRPTMRTRPRFAGTTFCTRGGEIAVMRAEPLTGPHPARDRVAAPRARNRAHLIARQSFSHKCKSTATVNPIEVMR</sequence>
<keyword evidence="2" id="KW-1185">Reference proteome</keyword>
<gene>
    <name evidence="1" type="primary">53</name>
    <name evidence="1" type="ORF">SEA_WILLSAMMY_53</name>
</gene>
<dbReference type="EMBL" id="MT024866">
    <property type="protein sequence ID" value="QIN94300.1"/>
    <property type="molecule type" value="Genomic_DNA"/>
</dbReference>